<reference evidence="3" key="1">
    <citation type="submission" date="2019-10" db="EMBL/GenBank/DDBJ databases">
        <authorList>
            <consortium name="DOE Joint Genome Institute"/>
            <person name="Kuo A."/>
            <person name="Miyauchi S."/>
            <person name="Kiss E."/>
            <person name="Drula E."/>
            <person name="Kohler A."/>
            <person name="Sanchez-Garcia M."/>
            <person name="Andreopoulos B."/>
            <person name="Barry K.W."/>
            <person name="Bonito G."/>
            <person name="Buee M."/>
            <person name="Carver A."/>
            <person name="Chen C."/>
            <person name="Cichocki N."/>
            <person name="Clum A."/>
            <person name="Culley D."/>
            <person name="Crous P.W."/>
            <person name="Fauchery L."/>
            <person name="Girlanda M."/>
            <person name="Hayes R."/>
            <person name="Keri Z."/>
            <person name="LaButti K."/>
            <person name="Lipzen A."/>
            <person name="Lombard V."/>
            <person name="Magnuson J."/>
            <person name="Maillard F."/>
            <person name="Morin E."/>
            <person name="Murat C."/>
            <person name="Nolan M."/>
            <person name="Ohm R."/>
            <person name="Pangilinan J."/>
            <person name="Pereira M."/>
            <person name="Perotto S."/>
            <person name="Peter M."/>
            <person name="Riley R."/>
            <person name="Sitrit Y."/>
            <person name="Stielow B."/>
            <person name="Szollosi G."/>
            <person name="Zifcakova L."/>
            <person name="Stursova M."/>
            <person name="Spatafora J.W."/>
            <person name="Tedersoo L."/>
            <person name="Vaario L.-M."/>
            <person name="Yamada A."/>
            <person name="Yan M."/>
            <person name="Wang P."/>
            <person name="Xu J."/>
            <person name="Bruns T."/>
            <person name="Baldrian P."/>
            <person name="Vilgalys R."/>
            <person name="Henrissat B."/>
            <person name="Grigoriev I.V."/>
            <person name="Hibbett D."/>
            <person name="Nagy L.G."/>
            <person name="Martin F.M."/>
        </authorList>
    </citation>
    <scope>NUCLEOTIDE SEQUENCE</scope>
    <source>
        <strain evidence="3">Prilba</strain>
    </source>
</reference>
<dbReference type="InterPro" id="IPR032675">
    <property type="entry name" value="LRR_dom_sf"/>
</dbReference>
<evidence type="ECO:0000313" key="4">
    <source>
        <dbReference type="Proteomes" id="UP000759537"/>
    </source>
</evidence>
<feature type="domain" description="F-box" evidence="2">
    <location>
        <begin position="89"/>
        <end position="136"/>
    </location>
</feature>
<name>A0A9P5MRI6_9AGAM</name>
<accession>A0A9P5MRI6</accession>
<dbReference type="InterPro" id="IPR001810">
    <property type="entry name" value="F-box_dom"/>
</dbReference>
<protein>
    <recommendedName>
        <fullName evidence="2">F-box domain-containing protein</fullName>
    </recommendedName>
</protein>
<sequence length="551" mass="62762">MEQQEGGESGDRRHRTGMYCLRDLLRSFSLALRHFTNWEPQLHHGHGPPRTPSQNESKTECQRRKYANITSHPHHGTCADTEWSPSLTINHLPDEVLLEIFDSHRQGIDPYDHQWRKRHVWIILAHVCRQWRAVVFASASRLDLGVTVGPEKPDHIKTILSGPLPIFIDYNCSRGKITGSALWRMHAALRHHDRVREIAFVGKSVNFDKFFKATNRPFPILESLAFEFRYCYFKAKIPDTFFRGRDTSIPHLRRLKLYYIPFTSISGFLLSATALTNLDLAIDPAGFSSSTETSLLACLQGMPFLGHLELGILSSRLDYPSQPTPRVIVPLSKLTYFYYHGSSIFLDALVAGLSAPSLRDVSIHYYLLTGWPHFVQLSRFISEIEEHYHAVHVALEGYDIHLSLLTQSEYIGHCKPRFELRSGKDNSPKFMMKMSGELSAMLTTVEDLRVTLDNWVDGIPWRRFLQQFPNLKALRIEGGKVVKVNCIACSLLQDHEEPGDDLAFLPSLEEIEIGNPSPIDGIQRGPELAAFEPFVSARQQAGRPVKFLLDQ</sequence>
<dbReference type="Pfam" id="PF12937">
    <property type="entry name" value="F-box-like"/>
    <property type="match status" value="1"/>
</dbReference>
<evidence type="ECO:0000313" key="3">
    <source>
        <dbReference type="EMBL" id="KAF8475327.1"/>
    </source>
</evidence>
<dbReference type="Proteomes" id="UP000759537">
    <property type="component" value="Unassembled WGS sequence"/>
</dbReference>
<dbReference type="AlphaFoldDB" id="A0A9P5MRI6"/>
<dbReference type="EMBL" id="WHVB01000016">
    <property type="protein sequence ID" value="KAF8475327.1"/>
    <property type="molecule type" value="Genomic_DNA"/>
</dbReference>
<proteinExistence type="predicted"/>
<dbReference type="Gene3D" id="3.80.10.10">
    <property type="entry name" value="Ribonuclease Inhibitor"/>
    <property type="match status" value="1"/>
</dbReference>
<dbReference type="SUPFAM" id="SSF52047">
    <property type="entry name" value="RNI-like"/>
    <property type="match status" value="1"/>
</dbReference>
<dbReference type="OrthoDB" id="3219396at2759"/>
<gene>
    <name evidence="3" type="ORF">DFH94DRAFT_846619</name>
</gene>
<organism evidence="3 4">
    <name type="scientific">Russula ochroleuca</name>
    <dbReference type="NCBI Taxonomy" id="152965"/>
    <lineage>
        <taxon>Eukaryota</taxon>
        <taxon>Fungi</taxon>
        <taxon>Dikarya</taxon>
        <taxon>Basidiomycota</taxon>
        <taxon>Agaricomycotina</taxon>
        <taxon>Agaricomycetes</taxon>
        <taxon>Russulales</taxon>
        <taxon>Russulaceae</taxon>
        <taxon>Russula</taxon>
    </lineage>
</organism>
<evidence type="ECO:0000256" key="1">
    <source>
        <dbReference type="SAM" id="MobiDB-lite"/>
    </source>
</evidence>
<comment type="caution">
    <text evidence="3">The sequence shown here is derived from an EMBL/GenBank/DDBJ whole genome shotgun (WGS) entry which is preliminary data.</text>
</comment>
<feature type="region of interest" description="Disordered" evidence="1">
    <location>
        <begin position="41"/>
        <end position="62"/>
    </location>
</feature>
<evidence type="ECO:0000259" key="2">
    <source>
        <dbReference type="Pfam" id="PF12937"/>
    </source>
</evidence>
<reference evidence="3" key="2">
    <citation type="journal article" date="2020" name="Nat. Commun.">
        <title>Large-scale genome sequencing of mycorrhizal fungi provides insights into the early evolution of symbiotic traits.</title>
        <authorList>
            <person name="Miyauchi S."/>
            <person name="Kiss E."/>
            <person name="Kuo A."/>
            <person name="Drula E."/>
            <person name="Kohler A."/>
            <person name="Sanchez-Garcia M."/>
            <person name="Morin E."/>
            <person name="Andreopoulos B."/>
            <person name="Barry K.W."/>
            <person name="Bonito G."/>
            <person name="Buee M."/>
            <person name="Carver A."/>
            <person name="Chen C."/>
            <person name="Cichocki N."/>
            <person name="Clum A."/>
            <person name="Culley D."/>
            <person name="Crous P.W."/>
            <person name="Fauchery L."/>
            <person name="Girlanda M."/>
            <person name="Hayes R.D."/>
            <person name="Keri Z."/>
            <person name="LaButti K."/>
            <person name="Lipzen A."/>
            <person name="Lombard V."/>
            <person name="Magnuson J."/>
            <person name="Maillard F."/>
            <person name="Murat C."/>
            <person name="Nolan M."/>
            <person name="Ohm R.A."/>
            <person name="Pangilinan J."/>
            <person name="Pereira M.F."/>
            <person name="Perotto S."/>
            <person name="Peter M."/>
            <person name="Pfister S."/>
            <person name="Riley R."/>
            <person name="Sitrit Y."/>
            <person name="Stielow J.B."/>
            <person name="Szollosi G."/>
            <person name="Zifcakova L."/>
            <person name="Stursova M."/>
            <person name="Spatafora J.W."/>
            <person name="Tedersoo L."/>
            <person name="Vaario L.M."/>
            <person name="Yamada A."/>
            <person name="Yan M."/>
            <person name="Wang P."/>
            <person name="Xu J."/>
            <person name="Bruns T."/>
            <person name="Baldrian P."/>
            <person name="Vilgalys R."/>
            <person name="Dunand C."/>
            <person name="Henrissat B."/>
            <person name="Grigoriev I.V."/>
            <person name="Hibbett D."/>
            <person name="Nagy L.G."/>
            <person name="Martin F.M."/>
        </authorList>
    </citation>
    <scope>NUCLEOTIDE SEQUENCE</scope>
    <source>
        <strain evidence="3">Prilba</strain>
    </source>
</reference>
<keyword evidence="4" id="KW-1185">Reference proteome</keyword>